<proteinExistence type="predicted"/>
<name>A0A699VVP1_TANCI</name>
<organism evidence="1">
    <name type="scientific">Tanacetum cinerariifolium</name>
    <name type="common">Dalmatian daisy</name>
    <name type="synonym">Chrysanthemum cinerariifolium</name>
    <dbReference type="NCBI Taxonomy" id="118510"/>
    <lineage>
        <taxon>Eukaryota</taxon>
        <taxon>Viridiplantae</taxon>
        <taxon>Streptophyta</taxon>
        <taxon>Embryophyta</taxon>
        <taxon>Tracheophyta</taxon>
        <taxon>Spermatophyta</taxon>
        <taxon>Magnoliopsida</taxon>
        <taxon>eudicotyledons</taxon>
        <taxon>Gunneridae</taxon>
        <taxon>Pentapetalae</taxon>
        <taxon>asterids</taxon>
        <taxon>campanulids</taxon>
        <taxon>Asterales</taxon>
        <taxon>Asteraceae</taxon>
        <taxon>Asteroideae</taxon>
        <taxon>Anthemideae</taxon>
        <taxon>Anthemidinae</taxon>
        <taxon>Tanacetum</taxon>
    </lineage>
</organism>
<sequence length="59" mass="6684">MKVYAGIPHVSSSVDLIVDVLMPISKRRSARGIIAKLVFVASTYFIWQEMSGRLFKNQK</sequence>
<reference evidence="1" key="1">
    <citation type="journal article" date="2019" name="Sci. Rep.">
        <title>Draft genome of Tanacetum cinerariifolium, the natural source of mosquito coil.</title>
        <authorList>
            <person name="Yamashiro T."/>
            <person name="Shiraishi A."/>
            <person name="Satake H."/>
            <person name="Nakayama K."/>
        </authorList>
    </citation>
    <scope>NUCLEOTIDE SEQUENCE</scope>
</reference>
<comment type="caution">
    <text evidence="1">The sequence shown here is derived from an EMBL/GenBank/DDBJ whole genome shotgun (WGS) entry which is preliminary data.</text>
</comment>
<accession>A0A699VVP1</accession>
<gene>
    <name evidence="1" type="ORF">Tci_909365</name>
</gene>
<dbReference type="AlphaFoldDB" id="A0A699VVP1"/>
<evidence type="ECO:0000313" key="1">
    <source>
        <dbReference type="EMBL" id="GFD37396.1"/>
    </source>
</evidence>
<protein>
    <submittedName>
        <fullName evidence="1">Uncharacterized protein</fullName>
    </submittedName>
</protein>
<dbReference type="EMBL" id="BKCJ011485215">
    <property type="protein sequence ID" value="GFD37396.1"/>
    <property type="molecule type" value="Genomic_DNA"/>
</dbReference>
<feature type="non-terminal residue" evidence="1">
    <location>
        <position position="59"/>
    </location>
</feature>